<name>A0A3P3W370_9FLAO</name>
<dbReference type="InterPro" id="IPR007372">
    <property type="entry name" value="Lipid/polyisoprenoid-bd_YceI"/>
</dbReference>
<proteinExistence type="predicted"/>
<dbReference type="OrthoDB" id="5292899at2"/>
<feature type="domain" description="Lipid/polyisoprenoid-binding YceI-like" evidence="1">
    <location>
        <begin position="57"/>
        <end position="193"/>
    </location>
</feature>
<dbReference type="InterPro" id="IPR036761">
    <property type="entry name" value="TTHA0802/YceI-like_sf"/>
</dbReference>
<protein>
    <submittedName>
        <fullName evidence="2">YceI family protein</fullName>
    </submittedName>
</protein>
<keyword evidence="3" id="KW-1185">Reference proteome</keyword>
<dbReference type="PROSITE" id="PS51257">
    <property type="entry name" value="PROKAR_LIPOPROTEIN"/>
    <property type="match status" value="1"/>
</dbReference>
<evidence type="ECO:0000259" key="1">
    <source>
        <dbReference type="Pfam" id="PF04264"/>
    </source>
</evidence>
<dbReference type="RefSeq" id="WP_125019517.1">
    <property type="nucleotide sequence ID" value="NZ_RQVQ01000026.1"/>
</dbReference>
<accession>A0A3P3W370</accession>
<dbReference type="EMBL" id="RQVQ01000026">
    <property type="protein sequence ID" value="RRJ89525.1"/>
    <property type="molecule type" value="Genomic_DNA"/>
</dbReference>
<comment type="caution">
    <text evidence="2">The sequence shown here is derived from an EMBL/GenBank/DDBJ whole genome shotgun (WGS) entry which is preliminary data.</text>
</comment>
<dbReference type="Gene3D" id="2.40.128.110">
    <property type="entry name" value="Lipid/polyisoprenoid-binding, YceI-like"/>
    <property type="match status" value="1"/>
</dbReference>
<dbReference type="Pfam" id="PF04264">
    <property type="entry name" value="YceI"/>
    <property type="match status" value="1"/>
</dbReference>
<gene>
    <name evidence="2" type="ORF">EG240_11385</name>
</gene>
<organism evidence="2 3">
    <name type="scientific">Paenimyroides tangerinum</name>
    <dbReference type="NCBI Taxonomy" id="2488728"/>
    <lineage>
        <taxon>Bacteria</taxon>
        <taxon>Pseudomonadati</taxon>
        <taxon>Bacteroidota</taxon>
        <taxon>Flavobacteriia</taxon>
        <taxon>Flavobacteriales</taxon>
        <taxon>Flavobacteriaceae</taxon>
        <taxon>Paenimyroides</taxon>
    </lineage>
</organism>
<dbReference type="Proteomes" id="UP000275719">
    <property type="component" value="Unassembled WGS sequence"/>
</dbReference>
<evidence type="ECO:0000313" key="3">
    <source>
        <dbReference type="Proteomes" id="UP000275719"/>
    </source>
</evidence>
<reference evidence="2 3" key="1">
    <citation type="submission" date="2018-11" db="EMBL/GenBank/DDBJ databases">
        <title>Flavobacterium sp. nov., YIM 102701-2 draft genome.</title>
        <authorList>
            <person name="Li G."/>
            <person name="Jiang Y."/>
        </authorList>
    </citation>
    <scope>NUCLEOTIDE SEQUENCE [LARGE SCALE GENOMIC DNA]</scope>
    <source>
        <strain evidence="2 3">YIM 102701-2</strain>
    </source>
</reference>
<dbReference type="AlphaFoldDB" id="A0A3P3W370"/>
<sequence length="197" mass="21819">MKKSILALALIATVFVSCKKEETKPANEEVLEEVILEEVAYTNKLEWTAYKTPEKIGVNGTFNTIEVSGVKDSGVVDKDYTGSTFKITTSSVNTKDAGRDDKLKAGFFALLAGDINGKFVSFENGKAVVELTMNDVTKTKDFTYTVVDNVLKMNGEIDIIEDFNGTKAFNSIHELCKELHMDKTWTQVTLNVEIAKK</sequence>
<evidence type="ECO:0000313" key="2">
    <source>
        <dbReference type="EMBL" id="RRJ89525.1"/>
    </source>
</evidence>